<dbReference type="InterPro" id="IPR025444">
    <property type="entry name" value="Monooxy_af470"/>
</dbReference>
<accession>A0ABP7GYU5</accession>
<dbReference type="EMBL" id="BAABDE010000006">
    <property type="protein sequence ID" value="GAA3779378.1"/>
    <property type="molecule type" value="Genomic_DNA"/>
</dbReference>
<name>A0ABP7GYU5_9ACTN</name>
<evidence type="ECO:0000256" key="1">
    <source>
        <dbReference type="SAM" id="MobiDB-lite"/>
    </source>
</evidence>
<evidence type="ECO:0000313" key="3">
    <source>
        <dbReference type="Proteomes" id="UP001501009"/>
    </source>
</evidence>
<gene>
    <name evidence="2" type="ORF">GCM10022403_012570</name>
</gene>
<feature type="compositionally biased region" description="Basic and acidic residues" evidence="1">
    <location>
        <begin position="150"/>
        <end position="169"/>
    </location>
</feature>
<comment type="caution">
    <text evidence="2">The sequence shown here is derived from an EMBL/GenBank/DDBJ whole genome shotgun (WGS) entry which is preliminary data.</text>
</comment>
<sequence>MAAKVELVPQVADPPEGTVVFLIGMRINSFWKVHRWLPSFVAMVPMLVELNKQKEYGFLGARTWMGRTVVVIQYWRSMDELMAYAHDTSASHRPAWGRFNRTVADNGAVGIYHEAYVVDPARMHTVYRNMPPFGIAAATESRPQRALPVPRERGSGSRQERSTQERSTT</sequence>
<dbReference type="Proteomes" id="UP001501009">
    <property type="component" value="Unassembled WGS sequence"/>
</dbReference>
<reference evidence="3" key="1">
    <citation type="journal article" date="2019" name="Int. J. Syst. Evol. Microbiol.">
        <title>The Global Catalogue of Microorganisms (GCM) 10K type strain sequencing project: providing services to taxonomists for standard genome sequencing and annotation.</title>
        <authorList>
            <consortium name="The Broad Institute Genomics Platform"/>
            <consortium name="The Broad Institute Genome Sequencing Center for Infectious Disease"/>
            <person name="Wu L."/>
            <person name="Ma J."/>
        </authorList>
    </citation>
    <scope>NUCLEOTIDE SEQUENCE [LARGE SCALE GENOMIC DNA]</scope>
    <source>
        <strain evidence="3">JCM 17138</strain>
    </source>
</reference>
<protein>
    <recommendedName>
        <fullName evidence="4">DUF4188 domain-containing protein</fullName>
    </recommendedName>
</protein>
<keyword evidence="3" id="KW-1185">Reference proteome</keyword>
<feature type="region of interest" description="Disordered" evidence="1">
    <location>
        <begin position="138"/>
        <end position="169"/>
    </location>
</feature>
<evidence type="ECO:0000313" key="2">
    <source>
        <dbReference type="EMBL" id="GAA3779378.1"/>
    </source>
</evidence>
<dbReference type="RefSeq" id="WP_275774414.1">
    <property type="nucleotide sequence ID" value="NZ_BAABDE010000006.1"/>
</dbReference>
<organism evidence="2 3">
    <name type="scientific">Streptomyces coacervatus</name>
    <dbReference type="NCBI Taxonomy" id="647381"/>
    <lineage>
        <taxon>Bacteria</taxon>
        <taxon>Bacillati</taxon>
        <taxon>Actinomycetota</taxon>
        <taxon>Actinomycetes</taxon>
        <taxon>Kitasatosporales</taxon>
        <taxon>Streptomycetaceae</taxon>
        <taxon>Streptomyces</taxon>
    </lineage>
</organism>
<proteinExistence type="predicted"/>
<dbReference type="Pfam" id="PF13826">
    <property type="entry name" value="Monooxy_af470-like"/>
    <property type="match status" value="1"/>
</dbReference>
<evidence type="ECO:0008006" key="4">
    <source>
        <dbReference type="Google" id="ProtNLM"/>
    </source>
</evidence>